<evidence type="ECO:0008006" key="3">
    <source>
        <dbReference type="Google" id="ProtNLM"/>
    </source>
</evidence>
<keyword evidence="1" id="KW-0812">Transmembrane</keyword>
<keyword evidence="1" id="KW-0472">Membrane</keyword>
<evidence type="ECO:0000256" key="1">
    <source>
        <dbReference type="SAM" id="Phobius"/>
    </source>
</evidence>
<proteinExistence type="predicted"/>
<evidence type="ECO:0000313" key="2">
    <source>
        <dbReference type="EMBL" id="VAW50455.1"/>
    </source>
</evidence>
<dbReference type="AlphaFoldDB" id="A0A3B0W3M8"/>
<protein>
    <recommendedName>
        <fullName evidence="3">DUF642 domain-containing protein</fullName>
    </recommendedName>
</protein>
<feature type="transmembrane region" description="Helical" evidence="1">
    <location>
        <begin position="184"/>
        <end position="205"/>
    </location>
</feature>
<dbReference type="EMBL" id="UOFD01000014">
    <property type="protein sequence ID" value="VAW50455.1"/>
    <property type="molecule type" value="Genomic_DNA"/>
</dbReference>
<accession>A0A3B0W3M8</accession>
<sequence length="211" mass="22557">MNIKQLLVLTIGLVLYTNFASAALITNGSMNHPTADTGTFNALAPTGWSQDPLSVDVFDANSNFFTFLNWVPSTDGGTFLHAIGDTVNGFNEGASQSISGLSIGQTYELTFEQATSSTKSGFWQVSFGTEVFNTATMAAVNSNVWDVQSLLFTATSNTQLLSFIAMTNEFGRVDLGIDGVSLELAAIPLPGALWLFGSGIALFGMTRRRRT</sequence>
<gene>
    <name evidence="2" type="ORF">MNBD_GAMMA06-1578</name>
</gene>
<keyword evidence="1" id="KW-1133">Transmembrane helix</keyword>
<name>A0A3B0W3M8_9ZZZZ</name>
<organism evidence="2">
    <name type="scientific">hydrothermal vent metagenome</name>
    <dbReference type="NCBI Taxonomy" id="652676"/>
    <lineage>
        <taxon>unclassified sequences</taxon>
        <taxon>metagenomes</taxon>
        <taxon>ecological metagenomes</taxon>
    </lineage>
</organism>
<reference evidence="2" key="1">
    <citation type="submission" date="2018-06" db="EMBL/GenBank/DDBJ databases">
        <authorList>
            <person name="Zhirakovskaya E."/>
        </authorList>
    </citation>
    <scope>NUCLEOTIDE SEQUENCE</scope>
</reference>